<evidence type="ECO:0000313" key="3">
    <source>
        <dbReference type="EMBL" id="MBO0330682.1"/>
    </source>
</evidence>
<name>A0ABS3EWQ6_9FLAO</name>
<dbReference type="Pfam" id="PF00857">
    <property type="entry name" value="Isochorismatase"/>
    <property type="match status" value="1"/>
</dbReference>
<accession>A0ABS3EWQ6</accession>
<organism evidence="3 4">
    <name type="scientific">[Muricauda] lutisoli</name>
    <dbReference type="NCBI Taxonomy" id="2816035"/>
    <lineage>
        <taxon>Bacteria</taxon>
        <taxon>Pseudomonadati</taxon>
        <taxon>Bacteroidota</taxon>
        <taxon>Flavobacteriia</taxon>
        <taxon>Flavobacteriales</taxon>
        <taxon>Flavobacteriaceae</taxon>
        <taxon>Allomuricauda</taxon>
    </lineage>
</organism>
<sequence length="187" mass="20742">MTALILIDTQIGLQETGFYGSERNNPEAEENCGRVLQFFRRKQLPVFHVKHNSTNIDSPLHSSKMGNNFHPAVKPLINEPVFEKTVNCAFIGTDLETRLKRMGITNLVIAGLTIEHCISTSVRMASNLGFNVVLASDATAAFDKMGYDGNKYPADVIFHAELANLKDEFATIMDTHTLLGELDKSIE</sequence>
<dbReference type="PANTHER" id="PTHR43540">
    <property type="entry name" value="PEROXYUREIDOACRYLATE/UREIDOACRYLATE AMIDOHYDROLASE-RELATED"/>
    <property type="match status" value="1"/>
</dbReference>
<gene>
    <name evidence="3" type="ORF">J0X13_08980</name>
</gene>
<dbReference type="Gene3D" id="3.40.50.850">
    <property type="entry name" value="Isochorismatase-like"/>
    <property type="match status" value="1"/>
</dbReference>
<evidence type="ECO:0000259" key="2">
    <source>
        <dbReference type="Pfam" id="PF00857"/>
    </source>
</evidence>
<comment type="caution">
    <text evidence="3">The sequence shown here is derived from an EMBL/GenBank/DDBJ whole genome shotgun (WGS) entry which is preliminary data.</text>
</comment>
<proteinExistence type="predicted"/>
<dbReference type="GO" id="GO:0016787">
    <property type="term" value="F:hydrolase activity"/>
    <property type="evidence" value="ECO:0007669"/>
    <property type="project" value="UniProtKB-KW"/>
</dbReference>
<reference evidence="3 4" key="1">
    <citation type="submission" date="2021-03" db="EMBL/GenBank/DDBJ databases">
        <title>Muricauda sp. CAU 1631 isolated from Incheon.</title>
        <authorList>
            <person name="Kim W."/>
        </authorList>
    </citation>
    <scope>NUCLEOTIDE SEQUENCE [LARGE SCALE GENOMIC DNA]</scope>
    <source>
        <strain evidence="3 4">CAU 1631</strain>
    </source>
</reference>
<dbReference type="InterPro" id="IPR050272">
    <property type="entry name" value="Isochorismatase-like_hydrls"/>
</dbReference>
<keyword evidence="4" id="KW-1185">Reference proteome</keyword>
<dbReference type="PANTHER" id="PTHR43540:SF1">
    <property type="entry name" value="ISOCHORISMATASE HYDROLASE"/>
    <property type="match status" value="1"/>
</dbReference>
<keyword evidence="1 3" id="KW-0378">Hydrolase</keyword>
<dbReference type="SUPFAM" id="SSF52499">
    <property type="entry name" value="Isochorismatase-like hydrolases"/>
    <property type="match status" value="1"/>
</dbReference>
<dbReference type="EMBL" id="JAFLND010000002">
    <property type="protein sequence ID" value="MBO0330682.1"/>
    <property type="molecule type" value="Genomic_DNA"/>
</dbReference>
<dbReference type="CDD" id="cd01014">
    <property type="entry name" value="nicotinamidase_related"/>
    <property type="match status" value="1"/>
</dbReference>
<dbReference type="Proteomes" id="UP000664163">
    <property type="component" value="Unassembled WGS sequence"/>
</dbReference>
<protein>
    <submittedName>
        <fullName evidence="3">Cysteine hydrolase</fullName>
    </submittedName>
</protein>
<evidence type="ECO:0000313" key="4">
    <source>
        <dbReference type="Proteomes" id="UP000664163"/>
    </source>
</evidence>
<dbReference type="InterPro" id="IPR000868">
    <property type="entry name" value="Isochorismatase-like_dom"/>
</dbReference>
<evidence type="ECO:0000256" key="1">
    <source>
        <dbReference type="ARBA" id="ARBA00022801"/>
    </source>
</evidence>
<feature type="domain" description="Isochorismatase-like" evidence="2">
    <location>
        <begin position="2"/>
        <end position="147"/>
    </location>
</feature>
<dbReference type="InterPro" id="IPR036380">
    <property type="entry name" value="Isochorismatase-like_sf"/>
</dbReference>